<reference evidence="1" key="2">
    <citation type="submission" date="2019-08" db="EMBL/GenBank/DDBJ databases">
        <title>Investigation of anaerobic lignin degradation for improved lignocellulosic biofuels.</title>
        <authorList>
            <person name="Deangelis K.PhD."/>
        </authorList>
    </citation>
    <scope>NUCLEOTIDE SEQUENCE [LARGE SCALE GENOMIC DNA]</scope>
    <source>
        <strain evidence="1">128R</strain>
    </source>
</reference>
<organism evidence="1">
    <name type="scientific">Serratia fonticola</name>
    <dbReference type="NCBI Taxonomy" id="47917"/>
    <lineage>
        <taxon>Bacteria</taxon>
        <taxon>Pseudomonadati</taxon>
        <taxon>Pseudomonadota</taxon>
        <taxon>Gammaproteobacteria</taxon>
        <taxon>Enterobacterales</taxon>
        <taxon>Yersiniaceae</taxon>
        <taxon>Serratia</taxon>
    </lineage>
</organism>
<dbReference type="OrthoDB" id="5686121at2"/>
<dbReference type="EMBL" id="VISQ01000001">
    <property type="protein sequence ID" value="TVZ68267.1"/>
    <property type="molecule type" value="Genomic_DNA"/>
</dbReference>
<reference evidence="1" key="1">
    <citation type="submission" date="2019-06" db="EMBL/GenBank/DDBJ databases">
        <authorList>
            <person name="Deangelis K."/>
            <person name="Huntemann M."/>
            <person name="Clum A."/>
            <person name="Pillay M."/>
            <person name="Palaniappan K."/>
            <person name="Varghese N."/>
            <person name="Mikhailova N."/>
            <person name="Stamatis D."/>
            <person name="Reddy T."/>
            <person name="Daum C."/>
            <person name="Shapiro N."/>
            <person name="Ivanova N."/>
            <person name="Kyrpides N."/>
            <person name="Woyke T."/>
        </authorList>
    </citation>
    <scope>NUCLEOTIDE SEQUENCE [LARGE SCALE GENOMIC DNA]</scope>
    <source>
        <strain evidence="1">128R</strain>
    </source>
</reference>
<protein>
    <submittedName>
        <fullName evidence="1">Uncharacterized protein</fullName>
    </submittedName>
</protein>
<comment type="caution">
    <text evidence="1">The sequence shown here is derived from an EMBL/GenBank/DDBJ whole genome shotgun (WGS) entry which is preliminary data.</text>
</comment>
<accession>A0A542BKW6</accession>
<gene>
    <name evidence="1" type="ORF">FHU10_0695</name>
</gene>
<name>A0A542BKW6_SERFO</name>
<sequence length="78" mass="9454">MAHPVGKHISKEQDHELNYWLKKHDFKESEDNREALCHLIDTAKSALEMSSSEHLEHTELDSYYEEHEWLWKDDFEKK</sequence>
<dbReference type="AlphaFoldDB" id="A0A542BKW6"/>
<proteinExistence type="predicted"/>
<evidence type="ECO:0000313" key="1">
    <source>
        <dbReference type="EMBL" id="TVZ68267.1"/>
    </source>
</evidence>